<keyword evidence="3" id="KW-1185">Reference proteome</keyword>
<dbReference type="KEGG" id="tnl:113492504"/>
<dbReference type="PANTHER" id="PTHR12984:SF15">
    <property type="entry name" value="PROTEIN-ASSOCIATING WITH THE CARBOXYL-TERMINAL DOMAIN OF EZRIN"/>
    <property type="match status" value="1"/>
</dbReference>
<evidence type="ECO:0000256" key="1">
    <source>
        <dbReference type="ARBA" id="ARBA00038349"/>
    </source>
</evidence>
<proteinExistence type="inferred from homology"/>
<reference evidence="4" key="1">
    <citation type="submission" date="2025-08" db="UniProtKB">
        <authorList>
            <consortium name="RefSeq"/>
        </authorList>
    </citation>
    <scope>IDENTIFICATION</scope>
</reference>
<dbReference type="InterPro" id="IPR011009">
    <property type="entry name" value="Kinase-like_dom_sf"/>
</dbReference>
<dbReference type="InterPro" id="IPR016024">
    <property type="entry name" value="ARM-type_fold"/>
</dbReference>
<dbReference type="OrthoDB" id="9942861at2759"/>
<dbReference type="Gene3D" id="1.10.510.10">
    <property type="entry name" value="Transferase(Phosphotransferase) domain 1"/>
    <property type="match status" value="1"/>
</dbReference>
<dbReference type="InterPro" id="IPR000719">
    <property type="entry name" value="Prot_kinase_dom"/>
</dbReference>
<dbReference type="FunCoup" id="A0A7E5VBW5">
    <property type="interactions" value="1156"/>
</dbReference>
<organism evidence="3 4">
    <name type="scientific">Trichoplusia ni</name>
    <name type="common">Cabbage looper</name>
    <dbReference type="NCBI Taxonomy" id="7111"/>
    <lineage>
        <taxon>Eukaryota</taxon>
        <taxon>Metazoa</taxon>
        <taxon>Ecdysozoa</taxon>
        <taxon>Arthropoda</taxon>
        <taxon>Hexapoda</taxon>
        <taxon>Insecta</taxon>
        <taxon>Pterygota</taxon>
        <taxon>Neoptera</taxon>
        <taxon>Endopterygota</taxon>
        <taxon>Lepidoptera</taxon>
        <taxon>Glossata</taxon>
        <taxon>Ditrysia</taxon>
        <taxon>Noctuoidea</taxon>
        <taxon>Noctuidae</taxon>
        <taxon>Plusiinae</taxon>
        <taxon>Trichoplusia</taxon>
    </lineage>
</organism>
<sequence length="662" mass="75551">MMGNESSQLSGLEIEEKAVEVTDFWCHYQATINDSCRYFSLKGDGSVSVFKGEAAIGPLWAISTPLEKFSNNLLKYRHPCIVRYISAWQQRSTLHLATEFVQPLSHVLSSLTPLQICIGLNNVLRALVFLHEQASMSHNNVSVAAVYVTGDGQWKLGGMQYLCPFAELTSAYLKHARIHRYDKAVDPNEDSYETNTKVDQYAFAVLVEDVFKDCKDDEVPHLKDFKKYCREFLQHQSTVKRPNLSEVLQHNFFNHEFISIYKFLNFLPLKSEEERSQFFSNILENLTCYDEETVAKQLGGLLLSRLTMLDQTARKDVIPFILKPKNDRIPNGEIPGFFSLSVFKIHIKPRLLQLFGVRDSQIRMLLLRHFSKFVHVFSHEELSQQILPELLLGIKDIDDSLVSATLICLSELVPILGADTVIGGKRAKFFTDGRPNSKTKPLLLSASPINESNVYMSKTLRELPCSEDLYESDRNELISFEKSLTLNERPSPVGGESLDDEIIVKETHIKNEESEDDWSDWESTRQNITNNIPQVLDERTNEHEQLVSIEPVPELKDTASMRDFKNKSSVNESRTSLLQKAAIEAKKNILDITELDIKNQKYDYSKKHSDEFDFFADMTPVIEKPTIAPAQDSVAQNVSSKFNFVPDENIDENEAWGEGWND</sequence>
<dbReference type="GO" id="GO:0004672">
    <property type="term" value="F:protein kinase activity"/>
    <property type="evidence" value="ECO:0007669"/>
    <property type="project" value="InterPro"/>
</dbReference>
<comment type="similarity">
    <text evidence="1">Belongs to the protein kinase superfamily.</text>
</comment>
<dbReference type="InterPro" id="IPR051177">
    <property type="entry name" value="CIK-Related_Protein"/>
</dbReference>
<dbReference type="GeneID" id="113492504"/>
<dbReference type="Gene3D" id="1.25.10.10">
    <property type="entry name" value="Leucine-rich Repeat Variant"/>
    <property type="match status" value="1"/>
</dbReference>
<protein>
    <submittedName>
        <fullName evidence="4">Protein-associating with the carboxyl-terminal domain of ezrin</fullName>
    </submittedName>
</protein>
<dbReference type="AlphaFoldDB" id="A0A7E5VBW5"/>
<dbReference type="InParanoid" id="A0A7E5VBW5"/>
<feature type="domain" description="Protein kinase" evidence="2">
    <location>
        <begin position="1"/>
        <end position="338"/>
    </location>
</feature>
<accession>A0A7E5VBW5</accession>
<evidence type="ECO:0000313" key="4">
    <source>
        <dbReference type="RefSeq" id="XP_026725781.1"/>
    </source>
</evidence>
<evidence type="ECO:0000259" key="2">
    <source>
        <dbReference type="PROSITE" id="PS50011"/>
    </source>
</evidence>
<dbReference type="Proteomes" id="UP000322000">
    <property type="component" value="Chromosome 4"/>
</dbReference>
<dbReference type="SUPFAM" id="SSF48371">
    <property type="entry name" value="ARM repeat"/>
    <property type="match status" value="1"/>
</dbReference>
<dbReference type="PANTHER" id="PTHR12984">
    <property type="entry name" value="SCY1-RELATED S/T PROTEIN KINASE-LIKE"/>
    <property type="match status" value="1"/>
</dbReference>
<dbReference type="RefSeq" id="XP_026725781.1">
    <property type="nucleotide sequence ID" value="XM_026869980.1"/>
</dbReference>
<dbReference type="PROSITE" id="PS50011">
    <property type="entry name" value="PROTEIN_KINASE_DOM"/>
    <property type="match status" value="1"/>
</dbReference>
<dbReference type="GO" id="GO:0005524">
    <property type="term" value="F:ATP binding"/>
    <property type="evidence" value="ECO:0007669"/>
    <property type="project" value="InterPro"/>
</dbReference>
<evidence type="ECO:0000313" key="3">
    <source>
        <dbReference type="Proteomes" id="UP000322000"/>
    </source>
</evidence>
<dbReference type="SUPFAM" id="SSF56112">
    <property type="entry name" value="Protein kinase-like (PK-like)"/>
    <property type="match status" value="1"/>
</dbReference>
<dbReference type="InterPro" id="IPR011989">
    <property type="entry name" value="ARM-like"/>
</dbReference>
<gene>
    <name evidence="4" type="primary">LOC113492504</name>
</gene>
<name>A0A7E5VBW5_TRINI</name>